<dbReference type="PRINTS" id="PR01041">
    <property type="entry name" value="TRNASYNTHMET"/>
</dbReference>
<dbReference type="InterPro" id="IPR012340">
    <property type="entry name" value="NA-bd_OB-fold"/>
</dbReference>
<proteinExistence type="inferred from homology"/>
<dbReference type="Pfam" id="PF19303">
    <property type="entry name" value="Anticodon_3"/>
    <property type="match status" value="1"/>
</dbReference>
<dbReference type="Gene3D" id="3.40.50.620">
    <property type="entry name" value="HUPs"/>
    <property type="match status" value="1"/>
</dbReference>
<comment type="function">
    <text evidence="1 16">Is required not only for elongation of protein synthesis but also for the initiation of all mRNA translation through initiator tRNA(fMet) aminoacylation.</text>
</comment>
<keyword evidence="8 16" id="KW-0479">Metal-binding</keyword>
<keyword evidence="11 16" id="KW-0067">ATP-binding</keyword>
<accession>A0A4P6ZG85</accession>
<dbReference type="SUPFAM" id="SSF57770">
    <property type="entry name" value="Methionyl-tRNA synthetase (MetRS), Zn-domain"/>
    <property type="match status" value="1"/>
</dbReference>
<comment type="subcellular location">
    <subcellularLocation>
        <location evidence="2 16">Cytoplasm</location>
    </subcellularLocation>
</comment>
<keyword evidence="13 16" id="KW-0648">Protein biosynthesis</keyword>
<gene>
    <name evidence="16 18" type="primary">metG</name>
    <name evidence="18" type="ORF">NBC122_01836</name>
</gene>
<evidence type="ECO:0000256" key="8">
    <source>
        <dbReference type="ARBA" id="ARBA00022723"/>
    </source>
</evidence>
<dbReference type="PROSITE" id="PS00178">
    <property type="entry name" value="AA_TRNA_LIGASE_I"/>
    <property type="match status" value="1"/>
</dbReference>
<dbReference type="OrthoDB" id="9810191at2"/>
<keyword evidence="14 16" id="KW-0030">Aminoacyl-tRNA synthetase</keyword>
<protein>
    <recommendedName>
        <fullName evidence="16">Methionine--tRNA ligase</fullName>
        <ecNumber evidence="16">6.1.1.10</ecNumber>
    </recommendedName>
    <alternativeName>
        <fullName evidence="16">Methionyl-tRNA synthetase</fullName>
        <shortName evidence="16">MetRS</shortName>
    </alternativeName>
</protein>
<evidence type="ECO:0000256" key="5">
    <source>
        <dbReference type="ARBA" id="ARBA00022490"/>
    </source>
</evidence>
<dbReference type="PROSITE" id="PS50886">
    <property type="entry name" value="TRBD"/>
    <property type="match status" value="1"/>
</dbReference>
<dbReference type="Gene3D" id="2.40.50.140">
    <property type="entry name" value="Nucleic acid-binding proteins"/>
    <property type="match status" value="1"/>
</dbReference>
<dbReference type="CDD" id="cd07957">
    <property type="entry name" value="Anticodon_Ia_Met"/>
    <property type="match status" value="1"/>
</dbReference>
<feature type="binding site" evidence="16">
    <location>
        <position position="160"/>
    </location>
    <ligand>
        <name>Zn(2+)</name>
        <dbReference type="ChEBI" id="CHEBI:29105"/>
    </ligand>
</feature>
<keyword evidence="19" id="KW-1185">Reference proteome</keyword>
<evidence type="ECO:0000256" key="7">
    <source>
        <dbReference type="ARBA" id="ARBA00022598"/>
    </source>
</evidence>
<dbReference type="InterPro" id="IPR023458">
    <property type="entry name" value="Met-tRNA_ligase_1"/>
</dbReference>
<dbReference type="GO" id="GO:0006431">
    <property type="term" value="P:methionyl-tRNA aminoacylation"/>
    <property type="evidence" value="ECO:0007669"/>
    <property type="project" value="UniProtKB-UniRule"/>
</dbReference>
<evidence type="ECO:0000256" key="14">
    <source>
        <dbReference type="ARBA" id="ARBA00023146"/>
    </source>
</evidence>
<evidence type="ECO:0000256" key="6">
    <source>
        <dbReference type="ARBA" id="ARBA00022555"/>
    </source>
</evidence>
<evidence type="ECO:0000256" key="3">
    <source>
        <dbReference type="ARBA" id="ARBA00008258"/>
    </source>
</evidence>
<dbReference type="NCBIfam" id="TIGR00398">
    <property type="entry name" value="metG"/>
    <property type="match status" value="1"/>
</dbReference>
<evidence type="ECO:0000256" key="9">
    <source>
        <dbReference type="ARBA" id="ARBA00022741"/>
    </source>
</evidence>
<feature type="binding site" evidence="16">
    <location>
        <position position="144"/>
    </location>
    <ligand>
        <name>Zn(2+)</name>
        <dbReference type="ChEBI" id="CHEBI:29105"/>
    </ligand>
</feature>
<keyword evidence="12 16" id="KW-0694">RNA-binding</keyword>
<dbReference type="PANTHER" id="PTHR45765">
    <property type="entry name" value="METHIONINE--TRNA LIGASE"/>
    <property type="match status" value="1"/>
</dbReference>
<evidence type="ECO:0000256" key="13">
    <source>
        <dbReference type="ARBA" id="ARBA00022917"/>
    </source>
</evidence>
<dbReference type="HAMAP" id="MF_00098">
    <property type="entry name" value="Met_tRNA_synth_type1"/>
    <property type="match status" value="1"/>
</dbReference>
<dbReference type="NCBIfam" id="NF001100">
    <property type="entry name" value="PRK00133.1"/>
    <property type="match status" value="1"/>
</dbReference>
<comment type="cofactor">
    <cofactor evidence="16">
        <name>Zn(2+)</name>
        <dbReference type="ChEBI" id="CHEBI:29105"/>
    </cofactor>
    <text evidence="16">Binds 1 zinc ion per subunit.</text>
</comment>
<dbReference type="RefSeq" id="WP_133440066.1">
    <property type="nucleotide sequence ID" value="NZ_CP037954.1"/>
</dbReference>
<dbReference type="CDD" id="cd02800">
    <property type="entry name" value="tRNA_bind_EcMetRS_like"/>
    <property type="match status" value="1"/>
</dbReference>
<dbReference type="SUPFAM" id="SSF52374">
    <property type="entry name" value="Nucleotidylyl transferase"/>
    <property type="match status" value="1"/>
</dbReference>
<evidence type="ECO:0000256" key="1">
    <source>
        <dbReference type="ARBA" id="ARBA00003314"/>
    </source>
</evidence>
<dbReference type="GO" id="GO:0000049">
    <property type="term" value="F:tRNA binding"/>
    <property type="evidence" value="ECO:0007669"/>
    <property type="project" value="UniProtKB-UniRule"/>
</dbReference>
<dbReference type="PANTHER" id="PTHR45765:SF1">
    <property type="entry name" value="METHIONINE--TRNA LIGASE, CYTOPLASMIC"/>
    <property type="match status" value="1"/>
</dbReference>
<evidence type="ECO:0000256" key="4">
    <source>
        <dbReference type="ARBA" id="ARBA00011738"/>
    </source>
</evidence>
<dbReference type="FunFam" id="2.40.50.140:FF:000042">
    <property type="entry name" value="Methionine--tRNA ligase"/>
    <property type="match status" value="1"/>
</dbReference>
<evidence type="ECO:0000259" key="17">
    <source>
        <dbReference type="PROSITE" id="PS50886"/>
    </source>
</evidence>
<dbReference type="Pfam" id="PF01588">
    <property type="entry name" value="tRNA_bind"/>
    <property type="match status" value="1"/>
</dbReference>
<evidence type="ECO:0000256" key="16">
    <source>
        <dbReference type="HAMAP-Rule" id="MF_00098"/>
    </source>
</evidence>
<keyword evidence="6 16" id="KW-0820">tRNA-binding</keyword>
<dbReference type="FunFam" id="2.20.28.20:FF:000001">
    <property type="entry name" value="Methionine--tRNA ligase"/>
    <property type="match status" value="1"/>
</dbReference>
<dbReference type="GO" id="GO:0004825">
    <property type="term" value="F:methionine-tRNA ligase activity"/>
    <property type="evidence" value="ECO:0007669"/>
    <property type="project" value="UniProtKB-UniRule"/>
</dbReference>
<feature type="short sequence motif" description="'HIGH' region" evidence="16">
    <location>
        <begin position="12"/>
        <end position="22"/>
    </location>
</feature>
<name>A0A4P6ZG85_9FLAO</name>
<keyword evidence="5 16" id="KW-0963">Cytoplasm</keyword>
<dbReference type="SUPFAM" id="SSF47323">
    <property type="entry name" value="Anticodon-binding domain of a subclass of class I aminoacyl-tRNA synthetases"/>
    <property type="match status" value="1"/>
</dbReference>
<dbReference type="InterPro" id="IPR041872">
    <property type="entry name" value="Anticodon_Met"/>
</dbReference>
<dbReference type="InterPro" id="IPR009080">
    <property type="entry name" value="tRNAsynth_Ia_anticodon-bd"/>
</dbReference>
<evidence type="ECO:0000256" key="10">
    <source>
        <dbReference type="ARBA" id="ARBA00022833"/>
    </source>
</evidence>
<dbReference type="InterPro" id="IPR029038">
    <property type="entry name" value="MetRS_Zn"/>
</dbReference>
<sequence>MSDRKMITAALPYANGPVHIGHLAGVYIPADVYARFQRRLGKDVAFICGSDEHGIPITIRAKKEGVTPQDIVDKYHGIIKKSFEDLGISFDEYSRTTSERHRDVSQDFFKTLYNKGKFIEEVSEQYFDEQANEFLADRYIVGTCPNCGNENAYGDQCEKCGSTLSPSELINPKSMLSGNIPILKETKNWYLPLNEYEDFLNEWIIEGHKDDWKPNVYGQVKSWLTDGLKPRAMTRDLNWGVPVPLPNAEGKVLYVWFDAPIGYISFTQEWAEKNGKDWKDYWQNENTDLVHFIGKDNIVFHCIIFPAMMKAHGDYIMPANVPAFEFLNLENDKISTSRNWAVWAHEYVQEFPGQQDVLRYSLLSSAPETKDNNFTWKDFQTKNNSELVGIFGNFINRVAVLIHKYYDGIVPAGNENAEELNEITKAATEVENFLEHYEFRNALTAMMNLARFGNQYLQIEEPWKTIKDHPEKAAASLFVAAQIAVGLAQICEPFLPFSAEKLQKMFNVSQLNWSEIKNEKVLIKTGHQINPAELLFSKIEDETIEFQIQKLENTKQSNKKTNPKANPMKEEIQFDDFTKIDLRTATILTAEKVEKADKLLKFSVDTGVDVRTVVSGVAESFTPEECVGKQVMILLNLAPRKIRGIESQGMLLLTNNAEGKLVFVTPTETVENGVEIG</sequence>
<dbReference type="AlphaFoldDB" id="A0A4P6ZG85"/>
<dbReference type="KEGG" id="csal:NBC122_01836"/>
<dbReference type="GO" id="GO:0005829">
    <property type="term" value="C:cytosol"/>
    <property type="evidence" value="ECO:0007669"/>
    <property type="project" value="TreeGrafter"/>
</dbReference>
<evidence type="ECO:0000256" key="15">
    <source>
        <dbReference type="ARBA" id="ARBA00047364"/>
    </source>
</evidence>
<dbReference type="InterPro" id="IPR014758">
    <property type="entry name" value="Met-tRNA_synth"/>
</dbReference>
<comment type="catalytic activity">
    <reaction evidence="15 16">
        <text>tRNA(Met) + L-methionine + ATP = L-methionyl-tRNA(Met) + AMP + diphosphate</text>
        <dbReference type="Rhea" id="RHEA:13481"/>
        <dbReference type="Rhea" id="RHEA-COMP:9667"/>
        <dbReference type="Rhea" id="RHEA-COMP:9698"/>
        <dbReference type="ChEBI" id="CHEBI:30616"/>
        <dbReference type="ChEBI" id="CHEBI:33019"/>
        <dbReference type="ChEBI" id="CHEBI:57844"/>
        <dbReference type="ChEBI" id="CHEBI:78442"/>
        <dbReference type="ChEBI" id="CHEBI:78530"/>
        <dbReference type="ChEBI" id="CHEBI:456215"/>
        <dbReference type="EC" id="6.1.1.10"/>
    </reaction>
</comment>
<feature type="short sequence motif" description="'KMSKS' region" evidence="16">
    <location>
        <begin position="333"/>
        <end position="337"/>
    </location>
</feature>
<dbReference type="EC" id="6.1.1.10" evidence="16"/>
<dbReference type="CDD" id="cd00814">
    <property type="entry name" value="MetRS_core"/>
    <property type="match status" value="1"/>
</dbReference>
<feature type="binding site" evidence="16">
    <location>
        <position position="157"/>
    </location>
    <ligand>
        <name>Zn(2+)</name>
        <dbReference type="ChEBI" id="CHEBI:29105"/>
    </ligand>
</feature>
<comment type="similarity">
    <text evidence="3 16">Belongs to the class-I aminoacyl-tRNA synthetase family. MetG type 1 subfamily.</text>
</comment>
<evidence type="ECO:0000256" key="11">
    <source>
        <dbReference type="ARBA" id="ARBA00022840"/>
    </source>
</evidence>
<dbReference type="InterPro" id="IPR002547">
    <property type="entry name" value="tRNA-bd_dom"/>
</dbReference>
<dbReference type="InterPro" id="IPR004495">
    <property type="entry name" value="Met-tRNA-synth_bsu_C"/>
</dbReference>
<feature type="domain" description="TRNA-binding" evidence="17">
    <location>
        <begin position="576"/>
        <end position="677"/>
    </location>
</feature>
<evidence type="ECO:0000313" key="19">
    <source>
        <dbReference type="Proteomes" id="UP000294419"/>
    </source>
</evidence>
<dbReference type="Proteomes" id="UP000294419">
    <property type="component" value="Chromosome"/>
</dbReference>
<dbReference type="InterPro" id="IPR014729">
    <property type="entry name" value="Rossmann-like_a/b/a_fold"/>
</dbReference>
<dbReference type="InterPro" id="IPR015413">
    <property type="entry name" value="Methionyl/Leucyl_tRNA_Synth"/>
</dbReference>
<dbReference type="Pfam" id="PF09334">
    <property type="entry name" value="tRNA-synt_1g"/>
    <property type="match status" value="1"/>
</dbReference>
<dbReference type="Gene3D" id="2.20.28.20">
    <property type="entry name" value="Methionyl-tRNA synthetase, Zn-domain"/>
    <property type="match status" value="1"/>
</dbReference>
<feature type="binding site" evidence="16">
    <location>
        <position position="336"/>
    </location>
    <ligand>
        <name>ATP</name>
        <dbReference type="ChEBI" id="CHEBI:30616"/>
    </ligand>
</feature>
<evidence type="ECO:0000256" key="2">
    <source>
        <dbReference type="ARBA" id="ARBA00004496"/>
    </source>
</evidence>
<dbReference type="NCBIfam" id="TIGR00399">
    <property type="entry name" value="metG_C_term"/>
    <property type="match status" value="1"/>
</dbReference>
<keyword evidence="7 16" id="KW-0436">Ligase</keyword>
<feature type="binding site" evidence="16">
    <location>
        <position position="147"/>
    </location>
    <ligand>
        <name>Zn(2+)</name>
        <dbReference type="ChEBI" id="CHEBI:29105"/>
    </ligand>
</feature>
<dbReference type="EMBL" id="CP037954">
    <property type="protein sequence ID" value="QBO58651.1"/>
    <property type="molecule type" value="Genomic_DNA"/>
</dbReference>
<evidence type="ECO:0000313" key="18">
    <source>
        <dbReference type="EMBL" id="QBO58651.1"/>
    </source>
</evidence>
<organism evidence="18 19">
    <name type="scientific">Chryseobacterium salivictor</name>
    <dbReference type="NCBI Taxonomy" id="2547600"/>
    <lineage>
        <taxon>Bacteria</taxon>
        <taxon>Pseudomonadati</taxon>
        <taxon>Bacteroidota</taxon>
        <taxon>Flavobacteriia</taxon>
        <taxon>Flavobacteriales</taxon>
        <taxon>Weeksellaceae</taxon>
        <taxon>Chryseobacterium group</taxon>
        <taxon>Chryseobacterium</taxon>
    </lineage>
</organism>
<keyword evidence="9 16" id="KW-0547">Nucleotide-binding</keyword>
<reference evidence="18 19" key="1">
    <citation type="submission" date="2019-03" db="EMBL/GenBank/DDBJ databases">
        <authorList>
            <person name="Kim H."/>
            <person name="Yu S.-M."/>
        </authorList>
    </citation>
    <scope>NUCLEOTIDE SEQUENCE [LARGE SCALE GENOMIC DNA]</scope>
    <source>
        <strain evidence="18 19">NBC122</strain>
    </source>
</reference>
<dbReference type="GO" id="GO:0046872">
    <property type="term" value="F:metal ion binding"/>
    <property type="evidence" value="ECO:0007669"/>
    <property type="project" value="UniProtKB-KW"/>
</dbReference>
<dbReference type="SUPFAM" id="SSF50249">
    <property type="entry name" value="Nucleic acid-binding proteins"/>
    <property type="match status" value="1"/>
</dbReference>
<comment type="subunit">
    <text evidence="4 16">Homodimer.</text>
</comment>
<keyword evidence="10 16" id="KW-0862">Zinc</keyword>
<dbReference type="Gene3D" id="1.10.730.10">
    <property type="entry name" value="Isoleucyl-tRNA Synthetase, Domain 1"/>
    <property type="match status" value="1"/>
</dbReference>
<dbReference type="GO" id="GO:0005524">
    <property type="term" value="F:ATP binding"/>
    <property type="evidence" value="ECO:0007669"/>
    <property type="project" value="UniProtKB-UniRule"/>
</dbReference>
<dbReference type="InterPro" id="IPR001412">
    <property type="entry name" value="aa-tRNA-synth_I_CS"/>
</dbReference>
<evidence type="ECO:0000256" key="12">
    <source>
        <dbReference type="ARBA" id="ARBA00022884"/>
    </source>
</evidence>
<dbReference type="InterPro" id="IPR033911">
    <property type="entry name" value="MetRS_core"/>
</dbReference>